<dbReference type="GO" id="GO:0006508">
    <property type="term" value="P:proteolysis"/>
    <property type="evidence" value="ECO:0007669"/>
    <property type="project" value="UniProtKB-KW"/>
</dbReference>
<sequence length="484" mass="51895">MTDRRARRVRDERGAGTLEYLGVVVVAALLVVAVITGVRSAAVAQHVTAALCDIRSAFSQAGDCGDEDVPTTYDGQDGDGLTAGAPGRSGEAPAGDGQEQDDTSSPDYVNAADDREEADPERVADALAEVRDALEGGFFGVRAGDLEDAREAVEDLNGREIDALIASMDDEELKRWVSQMEDGWLLGGWSREERRELWELLASRASKETLDRLAQHTEELQPSFHGVGGDGARESPASPANSGRYGEVPHDLVIDGVAPSDVMQGALGDCWFQVGLMAVAQADPTLIEEAITRNPNGSYTVRLFEDGEPVHVTVTPEMVLMPDGSTAFSHAGPRLLDDNRTLAHELWPLVMEKALAVHWENDYAALEYNHPSVAFELLTGTPAQMARVDAGQVAPQDLARVLDGGGLVAVGTPADRGDLPDIFDRPAEQGGLVGQHAYVLAAADAEAGTLTFVNPWSWSLPHVTVTYAEYEQYFSGVYVSEATR</sequence>
<keyword evidence="7" id="KW-1133">Transmembrane helix</keyword>
<dbReference type="EMBL" id="CP101987">
    <property type="protein sequence ID" value="UUI70800.1"/>
    <property type="molecule type" value="Genomic_DNA"/>
</dbReference>
<feature type="active site" evidence="5">
    <location>
        <position position="454"/>
    </location>
</feature>
<evidence type="ECO:0000256" key="6">
    <source>
        <dbReference type="SAM" id="MobiDB-lite"/>
    </source>
</evidence>
<feature type="region of interest" description="Disordered" evidence="6">
    <location>
        <begin position="222"/>
        <end position="243"/>
    </location>
</feature>
<feature type="region of interest" description="Disordered" evidence="6">
    <location>
        <begin position="63"/>
        <end position="122"/>
    </location>
</feature>
<name>A0ABY5KLV2_9CELL</name>
<keyword evidence="7" id="KW-0472">Membrane</keyword>
<accession>A0ABY5KLV2</accession>
<dbReference type="PANTHER" id="PTHR10183">
    <property type="entry name" value="CALPAIN"/>
    <property type="match status" value="1"/>
</dbReference>
<keyword evidence="4 5" id="KW-0788">Thiol protease</keyword>
<feature type="active site" evidence="5">
    <location>
        <position position="270"/>
    </location>
</feature>
<dbReference type="PROSITE" id="PS50203">
    <property type="entry name" value="CALPAIN_CAT"/>
    <property type="match status" value="1"/>
</dbReference>
<evidence type="ECO:0000256" key="1">
    <source>
        <dbReference type="ARBA" id="ARBA00007623"/>
    </source>
</evidence>
<keyword evidence="7" id="KW-0812">Transmembrane</keyword>
<evidence type="ECO:0000256" key="4">
    <source>
        <dbReference type="ARBA" id="ARBA00022807"/>
    </source>
</evidence>
<dbReference type="Pfam" id="PF00648">
    <property type="entry name" value="Peptidase_C2"/>
    <property type="match status" value="1"/>
</dbReference>
<organism evidence="9 10">
    <name type="scientific">Cellulomonas xiejunii</name>
    <dbReference type="NCBI Taxonomy" id="2968083"/>
    <lineage>
        <taxon>Bacteria</taxon>
        <taxon>Bacillati</taxon>
        <taxon>Actinomycetota</taxon>
        <taxon>Actinomycetes</taxon>
        <taxon>Micrococcales</taxon>
        <taxon>Cellulomonadaceae</taxon>
        <taxon>Cellulomonas</taxon>
    </lineage>
</organism>
<evidence type="ECO:0000256" key="7">
    <source>
        <dbReference type="SAM" id="Phobius"/>
    </source>
</evidence>
<feature type="transmembrane region" description="Helical" evidence="7">
    <location>
        <begin position="20"/>
        <end position="38"/>
    </location>
</feature>
<proteinExistence type="inferred from homology"/>
<keyword evidence="10" id="KW-1185">Reference proteome</keyword>
<dbReference type="SMART" id="SM00230">
    <property type="entry name" value="CysPc"/>
    <property type="match status" value="1"/>
</dbReference>
<feature type="domain" description="Calpain catalytic" evidence="8">
    <location>
        <begin position="249"/>
        <end position="457"/>
    </location>
</feature>
<evidence type="ECO:0000256" key="2">
    <source>
        <dbReference type="ARBA" id="ARBA00022670"/>
    </source>
</evidence>
<keyword evidence="3 5" id="KW-0378">Hydrolase</keyword>
<reference evidence="9 10" key="1">
    <citation type="submission" date="2022-07" db="EMBL/GenBank/DDBJ databases">
        <title>Novel species in genus cellulomonas.</title>
        <authorList>
            <person name="Ye L."/>
        </authorList>
    </citation>
    <scope>NUCLEOTIDE SEQUENCE [LARGE SCALE GENOMIC DNA]</scope>
    <source>
        <strain evidence="10">zg-B89</strain>
    </source>
</reference>
<evidence type="ECO:0000313" key="10">
    <source>
        <dbReference type="Proteomes" id="UP001316384"/>
    </source>
</evidence>
<comment type="similarity">
    <text evidence="1">Belongs to the peptidase C2 family.</text>
</comment>
<evidence type="ECO:0000256" key="3">
    <source>
        <dbReference type="ARBA" id="ARBA00022801"/>
    </source>
</evidence>
<dbReference type="GO" id="GO:0008233">
    <property type="term" value="F:peptidase activity"/>
    <property type="evidence" value="ECO:0007669"/>
    <property type="project" value="UniProtKB-KW"/>
</dbReference>
<feature type="active site" evidence="5">
    <location>
        <position position="436"/>
    </location>
</feature>
<dbReference type="InterPro" id="IPR038765">
    <property type="entry name" value="Papain-like_cys_pep_sf"/>
</dbReference>
<evidence type="ECO:0000256" key="5">
    <source>
        <dbReference type="PROSITE-ProRule" id="PRU00239"/>
    </source>
</evidence>
<dbReference type="InterPro" id="IPR022684">
    <property type="entry name" value="Calpain_cysteine_protease"/>
</dbReference>
<protein>
    <submittedName>
        <fullName evidence="9">C2 family cysteine protease</fullName>
    </submittedName>
</protein>
<keyword evidence="2 5" id="KW-0645">Protease</keyword>
<evidence type="ECO:0000313" key="9">
    <source>
        <dbReference type="EMBL" id="UUI70800.1"/>
    </source>
</evidence>
<dbReference type="SUPFAM" id="SSF54001">
    <property type="entry name" value="Cysteine proteinases"/>
    <property type="match status" value="1"/>
</dbReference>
<evidence type="ECO:0000259" key="8">
    <source>
        <dbReference type="PROSITE" id="PS50203"/>
    </source>
</evidence>
<dbReference type="PANTHER" id="PTHR10183:SF379">
    <property type="entry name" value="CALPAIN-5"/>
    <property type="match status" value="1"/>
</dbReference>
<dbReference type="Proteomes" id="UP001316384">
    <property type="component" value="Chromosome"/>
</dbReference>
<dbReference type="InterPro" id="IPR001300">
    <property type="entry name" value="Peptidase_C2_calpain_cat"/>
</dbReference>
<gene>
    <name evidence="9" type="ORF">NP048_13480</name>
</gene>
<dbReference type="RefSeq" id="WP_227576142.1">
    <property type="nucleotide sequence ID" value="NZ_CP101987.1"/>
</dbReference>